<protein>
    <recommendedName>
        <fullName evidence="3">DYW domain-containing protein</fullName>
    </recommendedName>
</protein>
<reference evidence="2" key="1">
    <citation type="journal article" date="2020" name="Nat. Commun.">
        <title>Genome assembly of wild tea tree DASZ reveals pedigree and selection history of tea varieties.</title>
        <authorList>
            <person name="Zhang W."/>
            <person name="Zhang Y."/>
            <person name="Qiu H."/>
            <person name="Guo Y."/>
            <person name="Wan H."/>
            <person name="Zhang X."/>
            <person name="Scossa F."/>
            <person name="Alseekh S."/>
            <person name="Zhang Q."/>
            <person name="Wang P."/>
            <person name="Xu L."/>
            <person name="Schmidt M.H."/>
            <person name="Jia X."/>
            <person name="Li D."/>
            <person name="Zhu A."/>
            <person name="Guo F."/>
            <person name="Chen W."/>
            <person name="Ni D."/>
            <person name="Usadel B."/>
            <person name="Fernie A.R."/>
            <person name="Wen W."/>
        </authorList>
    </citation>
    <scope>NUCLEOTIDE SEQUENCE [LARGE SCALE GENOMIC DNA]</scope>
    <source>
        <strain evidence="2">cv. G240</strain>
    </source>
</reference>
<organism evidence="1 2">
    <name type="scientific">Camellia sinensis</name>
    <name type="common">Tea plant</name>
    <name type="synonym">Thea sinensis</name>
    <dbReference type="NCBI Taxonomy" id="4442"/>
    <lineage>
        <taxon>Eukaryota</taxon>
        <taxon>Viridiplantae</taxon>
        <taxon>Streptophyta</taxon>
        <taxon>Embryophyta</taxon>
        <taxon>Tracheophyta</taxon>
        <taxon>Spermatophyta</taxon>
        <taxon>Magnoliopsida</taxon>
        <taxon>eudicotyledons</taxon>
        <taxon>Gunneridae</taxon>
        <taxon>Pentapetalae</taxon>
        <taxon>asterids</taxon>
        <taxon>Ericales</taxon>
        <taxon>Theaceae</taxon>
        <taxon>Camellia</taxon>
    </lineage>
</organism>
<proteinExistence type="predicted"/>
<dbReference type="EMBL" id="JACBKZ010000009">
    <property type="protein sequence ID" value="KAF5942137.1"/>
    <property type="molecule type" value="Genomic_DNA"/>
</dbReference>
<sequence>MSNIYCSAGIFTEAGLIRREMKGLGVQKEPGLSWIEVGSQVHEFASGGQKHPQGEAIRASLEQLVGRLKGLGYVPETRLVLQDCGRGAKRGAIVLP</sequence>
<dbReference type="InterPro" id="IPR046848">
    <property type="entry name" value="E_motif"/>
</dbReference>
<name>A0A7J7GNU2_CAMSI</name>
<reference evidence="1 2" key="2">
    <citation type="submission" date="2020-07" db="EMBL/GenBank/DDBJ databases">
        <title>Genome assembly of wild tea tree DASZ reveals pedigree and selection history of tea varieties.</title>
        <authorList>
            <person name="Zhang W."/>
        </authorList>
    </citation>
    <scope>NUCLEOTIDE SEQUENCE [LARGE SCALE GENOMIC DNA]</scope>
    <source>
        <strain evidence="2">cv. G240</strain>
        <tissue evidence="1">Leaf</tissue>
    </source>
</reference>
<evidence type="ECO:0000313" key="2">
    <source>
        <dbReference type="Proteomes" id="UP000593564"/>
    </source>
</evidence>
<comment type="caution">
    <text evidence="1">The sequence shown here is derived from an EMBL/GenBank/DDBJ whole genome shotgun (WGS) entry which is preliminary data.</text>
</comment>
<dbReference type="AlphaFoldDB" id="A0A7J7GNU2"/>
<accession>A0A7J7GNU2</accession>
<gene>
    <name evidence="1" type="ORF">HYC85_019779</name>
</gene>
<dbReference type="Pfam" id="PF20431">
    <property type="entry name" value="E_motif"/>
    <property type="match status" value="1"/>
</dbReference>
<evidence type="ECO:0008006" key="3">
    <source>
        <dbReference type="Google" id="ProtNLM"/>
    </source>
</evidence>
<evidence type="ECO:0000313" key="1">
    <source>
        <dbReference type="EMBL" id="KAF5942137.1"/>
    </source>
</evidence>
<keyword evidence="2" id="KW-1185">Reference proteome</keyword>
<dbReference type="Proteomes" id="UP000593564">
    <property type="component" value="Unassembled WGS sequence"/>
</dbReference>